<evidence type="ECO:0000313" key="3">
    <source>
        <dbReference type="Proteomes" id="UP000799428"/>
    </source>
</evidence>
<evidence type="ECO:0000256" key="1">
    <source>
        <dbReference type="SAM" id="MobiDB-lite"/>
    </source>
</evidence>
<organism evidence="2 3">
    <name type="scientific">Pleomassaria siparia CBS 279.74</name>
    <dbReference type="NCBI Taxonomy" id="1314801"/>
    <lineage>
        <taxon>Eukaryota</taxon>
        <taxon>Fungi</taxon>
        <taxon>Dikarya</taxon>
        <taxon>Ascomycota</taxon>
        <taxon>Pezizomycotina</taxon>
        <taxon>Dothideomycetes</taxon>
        <taxon>Pleosporomycetidae</taxon>
        <taxon>Pleosporales</taxon>
        <taxon>Pleomassariaceae</taxon>
        <taxon>Pleomassaria</taxon>
    </lineage>
</organism>
<dbReference type="AlphaFoldDB" id="A0A6G1K2N7"/>
<dbReference type="OrthoDB" id="3692823at2759"/>
<accession>A0A6G1K2N7</accession>
<proteinExistence type="predicted"/>
<name>A0A6G1K2N7_9PLEO</name>
<reference evidence="2" key="1">
    <citation type="journal article" date="2020" name="Stud. Mycol.">
        <title>101 Dothideomycetes genomes: a test case for predicting lifestyles and emergence of pathogens.</title>
        <authorList>
            <person name="Haridas S."/>
            <person name="Albert R."/>
            <person name="Binder M."/>
            <person name="Bloem J."/>
            <person name="Labutti K."/>
            <person name="Salamov A."/>
            <person name="Andreopoulos B."/>
            <person name="Baker S."/>
            <person name="Barry K."/>
            <person name="Bills G."/>
            <person name="Bluhm B."/>
            <person name="Cannon C."/>
            <person name="Castanera R."/>
            <person name="Culley D."/>
            <person name="Daum C."/>
            <person name="Ezra D."/>
            <person name="Gonzalez J."/>
            <person name="Henrissat B."/>
            <person name="Kuo A."/>
            <person name="Liang C."/>
            <person name="Lipzen A."/>
            <person name="Lutzoni F."/>
            <person name="Magnuson J."/>
            <person name="Mondo S."/>
            <person name="Nolan M."/>
            <person name="Ohm R."/>
            <person name="Pangilinan J."/>
            <person name="Park H.-J."/>
            <person name="Ramirez L."/>
            <person name="Alfaro M."/>
            <person name="Sun H."/>
            <person name="Tritt A."/>
            <person name="Yoshinaga Y."/>
            <person name="Zwiers L.-H."/>
            <person name="Turgeon B."/>
            <person name="Goodwin S."/>
            <person name="Spatafora J."/>
            <person name="Crous P."/>
            <person name="Grigoriev I."/>
        </authorList>
    </citation>
    <scope>NUCLEOTIDE SEQUENCE</scope>
    <source>
        <strain evidence="2">CBS 279.74</strain>
    </source>
</reference>
<evidence type="ECO:0000313" key="2">
    <source>
        <dbReference type="EMBL" id="KAF2706772.1"/>
    </source>
</evidence>
<feature type="region of interest" description="Disordered" evidence="1">
    <location>
        <begin position="351"/>
        <end position="378"/>
    </location>
</feature>
<feature type="compositionally biased region" description="Low complexity" evidence="1">
    <location>
        <begin position="106"/>
        <end position="117"/>
    </location>
</feature>
<dbReference type="EMBL" id="MU005775">
    <property type="protein sequence ID" value="KAF2706772.1"/>
    <property type="molecule type" value="Genomic_DNA"/>
</dbReference>
<dbReference type="Proteomes" id="UP000799428">
    <property type="component" value="Unassembled WGS sequence"/>
</dbReference>
<feature type="region of interest" description="Disordered" evidence="1">
    <location>
        <begin position="84"/>
        <end position="121"/>
    </location>
</feature>
<feature type="compositionally biased region" description="Polar residues" evidence="1">
    <location>
        <begin position="33"/>
        <end position="48"/>
    </location>
</feature>
<protein>
    <submittedName>
        <fullName evidence="2">Uncharacterized protein</fullName>
    </submittedName>
</protein>
<feature type="compositionally biased region" description="Polar residues" evidence="1">
    <location>
        <begin position="1"/>
        <end position="10"/>
    </location>
</feature>
<keyword evidence="3" id="KW-1185">Reference proteome</keyword>
<feature type="region of interest" description="Disordered" evidence="1">
    <location>
        <begin position="1"/>
        <end position="71"/>
    </location>
</feature>
<sequence length="378" mass="42063">MTSSLLNGRSHSPPPTPCLSPDSMYNLTEKRGSTSLLSLNSDVQTLNNAGPDAREDEGAPENSHRLQHRARRSVTFEKLDAGFTASNSNHLSPSPARPYYRRRTTSRQSSIPSIPSPLGRMHSLNDLDSDVSGLVPRPARHEMPRQQSEPNLSAIKRLSLCDQAPSYRPLHMRQHTDPFISHSDPATRYEKTPGLDFDRIPPTLVPPARDLHNYTGNPPSPSPGTCPLPTHAHERISEERLVARRAWINTQARRIVERAHARAAADAVYQSTGSLSDLEVLARATQDLADATNLDKNVEERRNLFMPEGMTATRTSRYNTAGDAFGGNENTGKLFGGKMALLERIAVEVSQRKQEPRTEVIERRTEDEHQAVDHEDKT</sequence>
<gene>
    <name evidence="2" type="ORF">K504DRAFT_493134</name>
</gene>